<organism evidence="7 8">
    <name type="scientific">Nocardiopsis tropica</name>
    <dbReference type="NCBI Taxonomy" id="109330"/>
    <lineage>
        <taxon>Bacteria</taxon>
        <taxon>Bacillati</taxon>
        <taxon>Actinomycetota</taxon>
        <taxon>Actinomycetes</taxon>
        <taxon>Streptosporangiales</taxon>
        <taxon>Nocardiopsidaceae</taxon>
        <taxon>Nocardiopsis</taxon>
    </lineage>
</organism>
<feature type="region of interest" description="Disordered" evidence="5">
    <location>
        <begin position="248"/>
        <end position="270"/>
    </location>
</feature>
<dbReference type="InterPro" id="IPR047057">
    <property type="entry name" value="MerR_fam"/>
</dbReference>
<protein>
    <submittedName>
        <fullName evidence="7">MerR family transcriptional regulator</fullName>
    </submittedName>
</protein>
<dbReference type="PANTHER" id="PTHR30204">
    <property type="entry name" value="REDOX-CYCLING DRUG-SENSING TRANSCRIPTIONAL ACTIVATOR SOXR"/>
    <property type="match status" value="1"/>
</dbReference>
<evidence type="ECO:0000256" key="1">
    <source>
        <dbReference type="ARBA" id="ARBA00023015"/>
    </source>
</evidence>
<dbReference type="EMBL" id="JBEQNB010000009">
    <property type="protein sequence ID" value="MES0835649.1"/>
    <property type="molecule type" value="Genomic_DNA"/>
</dbReference>
<feature type="domain" description="HTH merR-type" evidence="6">
    <location>
        <begin position="1"/>
        <end position="71"/>
    </location>
</feature>
<dbReference type="Pfam" id="PF13411">
    <property type="entry name" value="MerR_1"/>
    <property type="match status" value="1"/>
</dbReference>
<proteinExistence type="predicted"/>
<evidence type="ECO:0000259" key="6">
    <source>
        <dbReference type="PROSITE" id="PS50937"/>
    </source>
</evidence>
<dbReference type="Proteomes" id="UP001432401">
    <property type="component" value="Unassembled WGS sequence"/>
</dbReference>
<name>A0ABV1ZZC0_9ACTN</name>
<dbReference type="InterPro" id="IPR036244">
    <property type="entry name" value="TipA-like_antibiotic-bd"/>
</dbReference>
<keyword evidence="3" id="KW-0010">Activator</keyword>
<dbReference type="InterPro" id="IPR000551">
    <property type="entry name" value="MerR-type_HTH_dom"/>
</dbReference>
<evidence type="ECO:0000256" key="2">
    <source>
        <dbReference type="ARBA" id="ARBA00023125"/>
    </source>
</evidence>
<dbReference type="SMART" id="SM00422">
    <property type="entry name" value="HTH_MERR"/>
    <property type="match status" value="1"/>
</dbReference>
<dbReference type="SUPFAM" id="SSF89082">
    <property type="entry name" value="Antibiotic binding domain of TipA-like multidrug resistance regulators"/>
    <property type="match status" value="1"/>
</dbReference>
<dbReference type="Gene3D" id="1.10.490.50">
    <property type="entry name" value="Antibiotic binding domain of TipA-like multidrug resistance regulators"/>
    <property type="match status" value="1"/>
</dbReference>
<evidence type="ECO:0000256" key="5">
    <source>
        <dbReference type="SAM" id="MobiDB-lite"/>
    </source>
</evidence>
<keyword evidence="8" id="KW-1185">Reference proteome</keyword>
<reference evidence="7 8" key="1">
    <citation type="submission" date="2024-06" db="EMBL/GenBank/DDBJ databases">
        <authorList>
            <person name="Bataeva Y.V."/>
            <person name="Grigorian L.N."/>
            <person name="Solomentsev V.I."/>
        </authorList>
    </citation>
    <scope>NUCLEOTIDE SEQUENCE [LARGE SCALE GENOMIC DNA]</scope>
    <source>
        <strain evidence="8">SCPM-O-B-12605 (RCAM04882)</strain>
    </source>
</reference>
<evidence type="ECO:0000313" key="8">
    <source>
        <dbReference type="Proteomes" id="UP001432401"/>
    </source>
</evidence>
<dbReference type="Gene3D" id="1.10.1660.10">
    <property type="match status" value="1"/>
</dbReference>
<evidence type="ECO:0000256" key="4">
    <source>
        <dbReference type="ARBA" id="ARBA00023163"/>
    </source>
</evidence>
<gene>
    <name evidence="7" type="ORF">ABUK86_17865</name>
</gene>
<dbReference type="Pfam" id="PF07739">
    <property type="entry name" value="TipAS"/>
    <property type="match status" value="1"/>
</dbReference>
<dbReference type="InterPro" id="IPR009061">
    <property type="entry name" value="DNA-bd_dom_put_sf"/>
</dbReference>
<feature type="compositionally biased region" description="Gly residues" evidence="5">
    <location>
        <begin position="259"/>
        <end position="270"/>
    </location>
</feature>
<dbReference type="PRINTS" id="PR00040">
    <property type="entry name" value="HTHMERR"/>
</dbReference>
<keyword evidence="4" id="KW-0804">Transcription</keyword>
<accession>A0ABV1ZZC0</accession>
<feature type="compositionally biased region" description="Basic and acidic residues" evidence="5">
    <location>
        <begin position="248"/>
        <end position="258"/>
    </location>
</feature>
<evidence type="ECO:0000313" key="7">
    <source>
        <dbReference type="EMBL" id="MES0835649.1"/>
    </source>
</evidence>
<dbReference type="SUPFAM" id="SSF46955">
    <property type="entry name" value="Putative DNA-binding domain"/>
    <property type="match status" value="1"/>
</dbReference>
<comment type="caution">
    <text evidence="7">The sequence shown here is derived from an EMBL/GenBank/DDBJ whole genome shotgun (WGS) entry which is preliminary data.</text>
</comment>
<dbReference type="RefSeq" id="WP_352984561.1">
    <property type="nucleotide sequence ID" value="NZ_JBEQNA010000011.1"/>
</dbReference>
<dbReference type="InterPro" id="IPR012925">
    <property type="entry name" value="TipAS_dom"/>
</dbReference>
<dbReference type="PROSITE" id="PS50937">
    <property type="entry name" value="HTH_MERR_2"/>
    <property type="match status" value="1"/>
</dbReference>
<keyword evidence="1" id="KW-0805">Transcription regulation</keyword>
<sequence length="270" mass="30221">MSWPIGDLCRMSGVTSRTLRHYHRIGLLEPERTGPGGIRHYGRGELLRLQRILVMRELGMGLADIARALDERTGEADALRAHLRDLLAERDRIDTLVDTVRRTIGALEEDDGMHDVDRPEELFAGFDTTAYAERARAEWPREWEQARRASEALTGEDRDRQQAELAARMRRMADHLAAGTPPADQAVQAEVHAHFLEVSRMWTPDAGAFENLGRVYAEEGAWRAVYERVAPGLAEYQRDAMAVYARERLAGPGARRETGGGGPGRGEART</sequence>
<keyword evidence="2" id="KW-0238">DNA-binding</keyword>
<evidence type="ECO:0000256" key="3">
    <source>
        <dbReference type="ARBA" id="ARBA00023159"/>
    </source>
</evidence>
<dbReference type="CDD" id="cd01106">
    <property type="entry name" value="HTH_TipAL-Mta"/>
    <property type="match status" value="1"/>
</dbReference>
<dbReference type="PANTHER" id="PTHR30204:SF90">
    <property type="entry name" value="HTH-TYPE TRANSCRIPTIONAL ACTIVATOR MTA"/>
    <property type="match status" value="1"/>
</dbReference>